<reference evidence="1" key="1">
    <citation type="submission" date="2013-05" db="EMBL/GenBank/DDBJ databases">
        <authorList>
            <person name="Yim A.K.Y."/>
            <person name="Chan T.F."/>
            <person name="Ji K.M."/>
            <person name="Liu X.Y."/>
            <person name="Zhou J.W."/>
            <person name="Li R.Q."/>
            <person name="Yang K.Y."/>
            <person name="Li J."/>
            <person name="Li M."/>
            <person name="Law P.T.W."/>
            <person name="Wu Y.L."/>
            <person name="Cai Z.L."/>
            <person name="Qin H."/>
            <person name="Bao Y."/>
            <person name="Leung R.K.K."/>
            <person name="Ng P.K.S."/>
            <person name="Zou J."/>
            <person name="Zhong X.J."/>
            <person name="Ran P.X."/>
            <person name="Zhong N.S."/>
            <person name="Liu Z.G."/>
            <person name="Tsui S.K.W."/>
        </authorList>
    </citation>
    <scope>NUCLEOTIDE SEQUENCE</scope>
    <source>
        <strain evidence="1">Derf</strain>
        <tissue evidence="1">Whole organism</tissue>
    </source>
</reference>
<proteinExistence type="predicted"/>
<keyword evidence="2" id="KW-1185">Reference proteome</keyword>
<accession>A0A922HX59</accession>
<dbReference type="EMBL" id="ASGP02000004">
    <property type="protein sequence ID" value="KAH9511995.1"/>
    <property type="molecule type" value="Genomic_DNA"/>
</dbReference>
<evidence type="ECO:0000313" key="1">
    <source>
        <dbReference type="EMBL" id="KAH9511995.1"/>
    </source>
</evidence>
<reference evidence="1" key="2">
    <citation type="journal article" date="2022" name="Res Sq">
        <title>Comparative Genomics Reveals Insights into the Divergent Evolution of Astigmatic Mites and Household Pest Adaptations.</title>
        <authorList>
            <person name="Xiong Q."/>
            <person name="Wan A.T.-Y."/>
            <person name="Liu X.-Y."/>
            <person name="Fung C.S.-H."/>
            <person name="Xiao X."/>
            <person name="Malainual N."/>
            <person name="Hou J."/>
            <person name="Wang L."/>
            <person name="Wang M."/>
            <person name="Yang K."/>
            <person name="Cui Y."/>
            <person name="Leung E."/>
            <person name="Nong W."/>
            <person name="Shin S.-K."/>
            <person name="Au S."/>
            <person name="Jeong K.Y."/>
            <person name="Chew F.T."/>
            <person name="Hui J."/>
            <person name="Leung T.F."/>
            <person name="Tungtrongchitr A."/>
            <person name="Zhong N."/>
            <person name="Liu Z."/>
            <person name="Tsui S."/>
        </authorList>
    </citation>
    <scope>NUCLEOTIDE SEQUENCE</scope>
    <source>
        <strain evidence="1">Derf</strain>
        <tissue evidence="1">Whole organism</tissue>
    </source>
</reference>
<protein>
    <submittedName>
        <fullName evidence="1">Uncharacterized protein</fullName>
    </submittedName>
</protein>
<dbReference type="Proteomes" id="UP000790347">
    <property type="component" value="Unassembled WGS sequence"/>
</dbReference>
<dbReference type="AlphaFoldDB" id="A0A922HX59"/>
<evidence type="ECO:0000313" key="2">
    <source>
        <dbReference type="Proteomes" id="UP000790347"/>
    </source>
</evidence>
<name>A0A922HX59_DERFA</name>
<organism evidence="1 2">
    <name type="scientific">Dermatophagoides farinae</name>
    <name type="common">American house dust mite</name>
    <dbReference type="NCBI Taxonomy" id="6954"/>
    <lineage>
        <taxon>Eukaryota</taxon>
        <taxon>Metazoa</taxon>
        <taxon>Ecdysozoa</taxon>
        <taxon>Arthropoda</taxon>
        <taxon>Chelicerata</taxon>
        <taxon>Arachnida</taxon>
        <taxon>Acari</taxon>
        <taxon>Acariformes</taxon>
        <taxon>Sarcoptiformes</taxon>
        <taxon>Astigmata</taxon>
        <taxon>Psoroptidia</taxon>
        <taxon>Analgoidea</taxon>
        <taxon>Pyroglyphidae</taxon>
        <taxon>Dermatophagoidinae</taxon>
        <taxon>Dermatophagoides</taxon>
    </lineage>
</organism>
<comment type="caution">
    <text evidence="1">The sequence shown here is derived from an EMBL/GenBank/DDBJ whole genome shotgun (WGS) entry which is preliminary data.</text>
</comment>
<sequence>MVQFLEFGLFSVSTCSTFVGSTVFSDSIDSLFGDSSFVEIVSEVSTFTGSSFSDTFFVVSAFRFHYFRCFCFCWLYFF</sequence>
<gene>
    <name evidence="1" type="ORF">DERF_010412</name>
</gene>